<comment type="caution">
    <text evidence="3">The sequence shown here is derived from an EMBL/GenBank/DDBJ whole genome shotgun (WGS) entry which is preliminary data.</text>
</comment>
<dbReference type="InterPro" id="IPR039659">
    <property type="entry name" value="SPT5"/>
</dbReference>
<feature type="region of interest" description="Disordered" evidence="1">
    <location>
        <begin position="1"/>
        <end position="39"/>
    </location>
</feature>
<feature type="compositionally biased region" description="Acidic residues" evidence="1">
    <location>
        <begin position="20"/>
        <end position="39"/>
    </location>
</feature>
<dbReference type="SUPFAM" id="SSF50104">
    <property type="entry name" value="Translation proteins SH3-like domain"/>
    <property type="match status" value="1"/>
</dbReference>
<dbReference type="PANTHER" id="PTHR11125">
    <property type="entry name" value="SUPPRESSOR OF TY 5"/>
    <property type="match status" value="1"/>
</dbReference>
<evidence type="ECO:0000259" key="2">
    <source>
        <dbReference type="SMART" id="SM00739"/>
    </source>
</evidence>
<dbReference type="GO" id="GO:0006368">
    <property type="term" value="P:transcription elongation by RNA polymerase II"/>
    <property type="evidence" value="ECO:0007669"/>
    <property type="project" value="TreeGrafter"/>
</dbReference>
<feature type="compositionally biased region" description="Acidic residues" evidence="1">
    <location>
        <begin position="73"/>
        <end position="89"/>
    </location>
</feature>
<dbReference type="InterPro" id="IPR005824">
    <property type="entry name" value="KOW"/>
</dbReference>
<accession>A0A8H5BC61</accession>
<name>A0A8H5BC61_9AGAR</name>
<feature type="region of interest" description="Disordered" evidence="1">
    <location>
        <begin position="73"/>
        <end position="96"/>
    </location>
</feature>
<evidence type="ECO:0000256" key="1">
    <source>
        <dbReference type="SAM" id="MobiDB-lite"/>
    </source>
</evidence>
<proteinExistence type="predicted"/>
<dbReference type="OrthoDB" id="3066781at2759"/>
<reference evidence="3 4" key="1">
    <citation type="journal article" date="2020" name="ISME J.">
        <title>Uncovering the hidden diversity of litter-decomposition mechanisms in mushroom-forming fungi.</title>
        <authorList>
            <person name="Floudas D."/>
            <person name="Bentzer J."/>
            <person name="Ahren D."/>
            <person name="Johansson T."/>
            <person name="Persson P."/>
            <person name="Tunlid A."/>
        </authorList>
    </citation>
    <scope>NUCLEOTIDE SEQUENCE [LARGE SCALE GENOMIC DNA]</scope>
    <source>
        <strain evidence="3 4">CBS 101986</strain>
    </source>
</reference>
<feature type="domain" description="KOW" evidence="2">
    <location>
        <begin position="533"/>
        <end position="560"/>
    </location>
</feature>
<feature type="domain" description="KOW" evidence="2">
    <location>
        <begin position="349"/>
        <end position="377"/>
    </location>
</feature>
<keyword evidence="4" id="KW-1185">Reference proteome</keyword>
<gene>
    <name evidence="3" type="ORF">D9619_008406</name>
</gene>
<evidence type="ECO:0000313" key="3">
    <source>
        <dbReference type="EMBL" id="KAF5319507.1"/>
    </source>
</evidence>
<feature type="domain" description="KOW" evidence="2">
    <location>
        <begin position="462"/>
        <end position="489"/>
    </location>
</feature>
<dbReference type="GO" id="GO:0032044">
    <property type="term" value="C:DSIF complex"/>
    <property type="evidence" value="ECO:0007669"/>
    <property type="project" value="TreeGrafter"/>
</dbReference>
<feature type="domain" description="KOW" evidence="2">
    <location>
        <begin position="400"/>
        <end position="427"/>
    </location>
</feature>
<dbReference type="PANTHER" id="PTHR11125:SF7">
    <property type="entry name" value="TRANSCRIPTION ELONGATION FACTOR SPT5"/>
    <property type="match status" value="1"/>
</dbReference>
<organism evidence="3 4">
    <name type="scientific">Psilocybe cf. subviscida</name>
    <dbReference type="NCBI Taxonomy" id="2480587"/>
    <lineage>
        <taxon>Eukaryota</taxon>
        <taxon>Fungi</taxon>
        <taxon>Dikarya</taxon>
        <taxon>Basidiomycota</taxon>
        <taxon>Agaricomycotina</taxon>
        <taxon>Agaricomycetes</taxon>
        <taxon>Agaricomycetidae</taxon>
        <taxon>Agaricales</taxon>
        <taxon>Agaricineae</taxon>
        <taxon>Strophariaceae</taxon>
        <taxon>Psilocybe</taxon>
    </lineage>
</organism>
<sequence length="783" mass="88846">MADTRPYKRQRIAREHNPFVDDEAAVDHDEPEDEGDLEDDFILRQADDVDNDIDTGLHAQVNAVLRAQDLVEECEEGEEEEQEEEDGAEDDTHKQEHHDVYDDPVLLSANDGLWEIPCIIGREFEALKKLQDNEPEDNPVVKSATYRQDHPGRIYIELQSGRAYSAQQEQARKVAARISMDMLKPTAAIRFIPCTSAVEILCADGQVWRAGMWARIRAPKLYQGDIGFIFSRFNKTKDEHSTWVAVVPRIDIHGTSKSQSQRPTAQTLDLKEIKSYHNVEVDFGHDFSFRNQTFNYSGYLLFRIQDIDLYPPNPAPPVPLLEEFDLFLRLPVLSKNKWAEHRLRVAQERTAAHDRVKILDSGQFRGSIGLVLGVNHDAVEVYLPVQEQTIVVGITNIQTELQYGDYIRVLCGEHQGKQGYITKVEGEWVDVSNPTELYEIRVYAVDVEFFTSPPVIQMQTHIFEVGDEIRSRAGSHLAEVGIVRAIHDGWLVVSTDLNADPINVFYKDAVHTTSPKTNQLLGLAQKAQIDPYSQYCGRHALVISGTYKGYRGLVKTTHPDGRMGLQLDTRINQLTHFMFDEIRVQDEKLALALPPPVSLFSAEPSSVIPEKRPISILFPDVERATDNTPTWRPRYKVHSSTTTPPEDTLSPYLSHPSIDFPVPSWLLTGDFVPHRIRLIEITGSGPPVEYFTPAEDASKVIVRDKNTVRTIPVEDLRHIAPEKNFDLVVPITGDYRAQMMKVKEFGKEECTLTVFGAKRIQKKDYQYPRCNTKELALVAPPRG</sequence>
<dbReference type="EMBL" id="JAACJJ010000029">
    <property type="protein sequence ID" value="KAF5319507.1"/>
    <property type="molecule type" value="Genomic_DNA"/>
</dbReference>
<evidence type="ECO:0000313" key="4">
    <source>
        <dbReference type="Proteomes" id="UP000567179"/>
    </source>
</evidence>
<dbReference type="Proteomes" id="UP000567179">
    <property type="component" value="Unassembled WGS sequence"/>
</dbReference>
<dbReference type="SMART" id="SM00739">
    <property type="entry name" value="KOW"/>
    <property type="match status" value="4"/>
</dbReference>
<dbReference type="GO" id="GO:0032784">
    <property type="term" value="P:regulation of DNA-templated transcription elongation"/>
    <property type="evidence" value="ECO:0007669"/>
    <property type="project" value="InterPro"/>
</dbReference>
<dbReference type="InterPro" id="IPR008991">
    <property type="entry name" value="Translation_prot_SH3-like_sf"/>
</dbReference>
<dbReference type="GO" id="GO:0003729">
    <property type="term" value="F:mRNA binding"/>
    <property type="evidence" value="ECO:0007669"/>
    <property type="project" value="TreeGrafter"/>
</dbReference>
<protein>
    <recommendedName>
        <fullName evidence="2">KOW domain-containing protein</fullName>
    </recommendedName>
</protein>
<dbReference type="GO" id="GO:0006357">
    <property type="term" value="P:regulation of transcription by RNA polymerase II"/>
    <property type="evidence" value="ECO:0007669"/>
    <property type="project" value="InterPro"/>
</dbReference>
<dbReference type="AlphaFoldDB" id="A0A8H5BC61"/>